<evidence type="ECO:0000313" key="15">
    <source>
        <dbReference type="Proteomes" id="UP000076420"/>
    </source>
</evidence>
<feature type="compositionally biased region" description="Low complexity" evidence="9">
    <location>
        <begin position="787"/>
        <end position="797"/>
    </location>
</feature>
<feature type="region of interest" description="Disordered" evidence="9">
    <location>
        <begin position="787"/>
        <end position="816"/>
    </location>
</feature>
<dbReference type="SMART" id="SM00326">
    <property type="entry name" value="SH3"/>
    <property type="match status" value="1"/>
</dbReference>
<dbReference type="PROSITE" id="PS50191">
    <property type="entry name" value="CRAL_TRIO"/>
    <property type="match status" value="1"/>
</dbReference>
<dbReference type="PROSITE" id="PS00741">
    <property type="entry name" value="DH_1"/>
    <property type="match status" value="1"/>
</dbReference>
<dbReference type="SUPFAM" id="SSF50729">
    <property type="entry name" value="PH domain-like"/>
    <property type="match status" value="1"/>
</dbReference>
<feature type="compositionally biased region" description="Low complexity" evidence="9">
    <location>
        <begin position="804"/>
        <end position="813"/>
    </location>
</feature>
<dbReference type="InterPro" id="IPR055251">
    <property type="entry name" value="SOS1_NGEF_PH"/>
</dbReference>
<dbReference type="SMART" id="SM00233">
    <property type="entry name" value="PH"/>
    <property type="match status" value="1"/>
</dbReference>
<evidence type="ECO:0000256" key="3">
    <source>
        <dbReference type="ARBA" id="ARBA00022490"/>
    </source>
</evidence>
<feature type="domain" description="PH" evidence="11">
    <location>
        <begin position="1024"/>
        <end position="1136"/>
    </location>
</feature>
<feature type="domain" description="SH3" evidence="10">
    <location>
        <begin position="1240"/>
        <end position="1301"/>
    </location>
</feature>
<evidence type="ECO:0000256" key="8">
    <source>
        <dbReference type="SAM" id="Coils"/>
    </source>
</evidence>
<feature type="domain" description="DH" evidence="12">
    <location>
        <begin position="822"/>
        <end position="1006"/>
    </location>
</feature>
<dbReference type="KEGG" id="bgt:106078450"/>
<feature type="compositionally biased region" description="Pro residues" evidence="9">
    <location>
        <begin position="694"/>
        <end position="710"/>
    </location>
</feature>
<reference evidence="14" key="1">
    <citation type="submission" date="2020-05" db="UniProtKB">
        <authorList>
            <consortium name="EnsemblMetazoa"/>
        </authorList>
    </citation>
    <scope>IDENTIFICATION</scope>
    <source>
        <strain evidence="14">BB02</strain>
    </source>
</reference>
<dbReference type="EnsemblMetazoa" id="BGLB018503-RD">
    <property type="protein sequence ID" value="BGLB018503-PD"/>
    <property type="gene ID" value="BGLB018503"/>
</dbReference>
<dbReference type="PANTHER" id="PTHR22826:SF211">
    <property type="entry name" value="LD43457P"/>
    <property type="match status" value="1"/>
</dbReference>
<dbReference type="CDD" id="cd00176">
    <property type="entry name" value="SPEC"/>
    <property type="match status" value="1"/>
</dbReference>
<dbReference type="InterPro" id="IPR001251">
    <property type="entry name" value="CRAL-TRIO_dom"/>
</dbReference>
<feature type="region of interest" description="Disordered" evidence="9">
    <location>
        <begin position="1163"/>
        <end position="1215"/>
    </location>
</feature>
<evidence type="ECO:0000259" key="13">
    <source>
        <dbReference type="PROSITE" id="PS50191"/>
    </source>
</evidence>
<feature type="domain" description="CRAL-TRIO" evidence="13">
    <location>
        <begin position="208"/>
        <end position="359"/>
    </location>
</feature>
<evidence type="ECO:0000256" key="6">
    <source>
        <dbReference type="ARBA" id="ARBA00049987"/>
    </source>
</evidence>
<dbReference type="Gene3D" id="1.20.58.60">
    <property type="match status" value="1"/>
</dbReference>
<evidence type="ECO:0000313" key="14">
    <source>
        <dbReference type="EnsemblMetazoa" id="BGLB018503-PD"/>
    </source>
</evidence>
<dbReference type="Proteomes" id="UP000076420">
    <property type="component" value="Unassembled WGS sequence"/>
</dbReference>
<comment type="subcellular location">
    <subcellularLocation>
        <location evidence="1">Cytoplasm</location>
    </subcellularLocation>
</comment>
<dbReference type="PANTHER" id="PTHR22826">
    <property type="entry name" value="RHO GUANINE EXCHANGE FACTOR-RELATED"/>
    <property type="match status" value="1"/>
</dbReference>
<keyword evidence="2 7" id="KW-0728">SH3 domain</keyword>
<keyword evidence="8" id="KW-0175">Coiled coil</keyword>
<dbReference type="Gene3D" id="3.40.525.10">
    <property type="entry name" value="CRAL-TRIO lipid binding domain"/>
    <property type="match status" value="1"/>
</dbReference>
<dbReference type="InterPro" id="IPR056466">
    <property type="entry name" value="Spectrin_DBS"/>
</dbReference>
<dbReference type="Pfam" id="PF13716">
    <property type="entry name" value="CRAL_TRIO_2"/>
    <property type="match status" value="1"/>
</dbReference>
<feature type="region of interest" description="Disordered" evidence="9">
    <location>
        <begin position="686"/>
        <end position="715"/>
    </location>
</feature>
<dbReference type="PROSITE" id="PS50003">
    <property type="entry name" value="PH_DOMAIN"/>
    <property type="match status" value="1"/>
</dbReference>
<protein>
    <recommendedName>
        <fullName evidence="16">Guanine nucleotide exchange factor DBS</fullName>
    </recommendedName>
</protein>
<dbReference type="PROSITE" id="PS50010">
    <property type="entry name" value="DH_2"/>
    <property type="match status" value="1"/>
</dbReference>
<name>A0A2C9KEZ5_BIOGL</name>
<dbReference type="VEuPathDB" id="VectorBase:BGLB018503"/>
<dbReference type="InterPro" id="IPR051336">
    <property type="entry name" value="RhoGEF_Guanine_NuclExch_SF"/>
</dbReference>
<dbReference type="InterPro" id="IPR001331">
    <property type="entry name" value="GDS_CDC24_CS"/>
</dbReference>
<keyword evidence="3" id="KW-0963">Cytoplasm</keyword>
<feature type="compositionally biased region" description="Low complexity" evidence="9">
    <location>
        <begin position="1163"/>
        <end position="1174"/>
    </location>
</feature>
<feature type="compositionally biased region" description="Low complexity" evidence="9">
    <location>
        <begin position="36"/>
        <end position="45"/>
    </location>
</feature>
<dbReference type="Pfam" id="PF22697">
    <property type="entry name" value="SOS1_NGEF_PH"/>
    <property type="match status" value="1"/>
</dbReference>
<dbReference type="InterPro" id="IPR018159">
    <property type="entry name" value="Spectrin/alpha-actinin"/>
</dbReference>
<comment type="similarity">
    <text evidence="6">Belongs to the MCF2 family.</text>
</comment>
<dbReference type="GO" id="GO:0005737">
    <property type="term" value="C:cytoplasm"/>
    <property type="evidence" value="ECO:0007669"/>
    <property type="project" value="UniProtKB-SubCell"/>
</dbReference>
<dbReference type="SMART" id="SM00325">
    <property type="entry name" value="RhoGEF"/>
    <property type="match status" value="1"/>
</dbReference>
<evidence type="ECO:0000259" key="11">
    <source>
        <dbReference type="PROSITE" id="PS50003"/>
    </source>
</evidence>
<evidence type="ECO:0000256" key="1">
    <source>
        <dbReference type="ARBA" id="ARBA00004496"/>
    </source>
</evidence>
<evidence type="ECO:0008006" key="16">
    <source>
        <dbReference type="Google" id="ProtNLM"/>
    </source>
</evidence>
<dbReference type="GO" id="GO:0035556">
    <property type="term" value="P:intracellular signal transduction"/>
    <property type="evidence" value="ECO:0007669"/>
    <property type="project" value="InterPro"/>
</dbReference>
<evidence type="ECO:0000256" key="2">
    <source>
        <dbReference type="ARBA" id="ARBA00022443"/>
    </source>
</evidence>
<dbReference type="SUPFAM" id="SSF52087">
    <property type="entry name" value="CRAL/TRIO domain"/>
    <property type="match status" value="1"/>
</dbReference>
<dbReference type="InterPro" id="IPR000219">
    <property type="entry name" value="DH_dom"/>
</dbReference>
<organism evidence="14 15">
    <name type="scientific">Biomphalaria glabrata</name>
    <name type="common">Bloodfluke planorb</name>
    <name type="synonym">Freshwater snail</name>
    <dbReference type="NCBI Taxonomy" id="6526"/>
    <lineage>
        <taxon>Eukaryota</taxon>
        <taxon>Metazoa</taxon>
        <taxon>Spiralia</taxon>
        <taxon>Lophotrochozoa</taxon>
        <taxon>Mollusca</taxon>
        <taxon>Gastropoda</taxon>
        <taxon>Heterobranchia</taxon>
        <taxon>Euthyneura</taxon>
        <taxon>Panpulmonata</taxon>
        <taxon>Hygrophila</taxon>
        <taxon>Lymnaeoidea</taxon>
        <taxon>Planorbidae</taxon>
        <taxon>Biomphalaria</taxon>
    </lineage>
</organism>
<evidence type="ECO:0000256" key="4">
    <source>
        <dbReference type="ARBA" id="ARBA00022553"/>
    </source>
</evidence>
<evidence type="ECO:0000259" key="12">
    <source>
        <dbReference type="PROSITE" id="PS50010"/>
    </source>
</evidence>
<dbReference type="STRING" id="6526.A0A2C9KEZ5"/>
<evidence type="ECO:0000256" key="5">
    <source>
        <dbReference type="ARBA" id="ARBA00022658"/>
    </source>
</evidence>
<dbReference type="Pfam" id="PF00018">
    <property type="entry name" value="SH3_1"/>
    <property type="match status" value="1"/>
</dbReference>
<dbReference type="SMART" id="SM00516">
    <property type="entry name" value="SEC14"/>
    <property type="match status" value="1"/>
</dbReference>
<dbReference type="VEuPathDB" id="VectorBase:BGLAX_030413"/>
<dbReference type="InterPro" id="IPR001452">
    <property type="entry name" value="SH3_domain"/>
</dbReference>
<dbReference type="PROSITE" id="PS50002">
    <property type="entry name" value="SH3"/>
    <property type="match status" value="1"/>
</dbReference>
<dbReference type="Pfam" id="PF23289">
    <property type="entry name" value="Spectrin_5"/>
    <property type="match status" value="1"/>
</dbReference>
<feature type="coiled-coil region" evidence="8">
    <location>
        <begin position="567"/>
        <end position="594"/>
    </location>
</feature>
<dbReference type="OrthoDB" id="10004999at2759"/>
<feature type="compositionally biased region" description="Acidic residues" evidence="9">
    <location>
        <begin position="1205"/>
        <end position="1215"/>
    </location>
</feature>
<gene>
    <name evidence="14" type="primary">106078450</name>
</gene>
<dbReference type="InterPro" id="IPR001849">
    <property type="entry name" value="PH_domain"/>
</dbReference>
<feature type="region of interest" description="Disordered" evidence="9">
    <location>
        <begin position="727"/>
        <end position="775"/>
    </location>
</feature>
<accession>A0A2C9KEZ5</accession>
<dbReference type="SUPFAM" id="SSF50044">
    <property type="entry name" value="SH3-domain"/>
    <property type="match status" value="1"/>
</dbReference>
<evidence type="ECO:0000256" key="9">
    <source>
        <dbReference type="SAM" id="MobiDB-lite"/>
    </source>
</evidence>
<dbReference type="SMART" id="SM00150">
    <property type="entry name" value="SPEC"/>
    <property type="match status" value="3"/>
</dbReference>
<dbReference type="CDD" id="cd00170">
    <property type="entry name" value="SEC14"/>
    <property type="match status" value="1"/>
</dbReference>
<evidence type="ECO:0000256" key="7">
    <source>
        <dbReference type="PROSITE-ProRule" id="PRU00192"/>
    </source>
</evidence>
<dbReference type="InterPro" id="IPR011993">
    <property type="entry name" value="PH-like_dom_sf"/>
</dbReference>
<dbReference type="InterPro" id="IPR035899">
    <property type="entry name" value="DBL_dom_sf"/>
</dbReference>
<keyword evidence="5" id="KW-0344">Guanine-nucleotide releasing factor</keyword>
<dbReference type="GO" id="GO:0005085">
    <property type="term" value="F:guanyl-nucleotide exchange factor activity"/>
    <property type="evidence" value="ECO:0007669"/>
    <property type="project" value="UniProtKB-KW"/>
</dbReference>
<feature type="region of interest" description="Disordered" evidence="9">
    <location>
        <begin position="82"/>
        <end position="130"/>
    </location>
</feature>
<dbReference type="SUPFAM" id="SSF46966">
    <property type="entry name" value="Spectrin repeat"/>
    <property type="match status" value="1"/>
</dbReference>
<dbReference type="FunFam" id="2.30.29.30:FF:000078">
    <property type="entry name" value="Guanine nucleotide exchange factor DBS"/>
    <property type="match status" value="1"/>
</dbReference>
<sequence length="1342" mass="152308">MATLSSPDSDDPLGIGRKLGMHHHCPHIVISGSGSNNNNNNNNNNTVKNYQHDPLAHRHVEENIETFLETFKHKTWCVDSSKGGLLDRRPSSDSGDSSTGWTSSILSTTDDLSTDSPERDGDLPPGAVGGTASWIDREGIIAESRRIARWAWRQARFAGSQETPCACSYHPPHPFSHDVMNEYVIIESKDEPPGSAMDETSQQYKVIDVAPLLQTKYAVLSGGKAKNGAPIMTFPSRPSLAEVSDEDYGKVVTYLCGITPLHESEAGFVIVIDRRQDSWGAVKAILLKLSAFFPVHIQVVFLLQPKGFFQRAFADFRSKFVKEELEFKVVLCDATKDIEDYVEVSNLTSDVGGELEFDANEWTEHRSAVEKFSKNTAQISTNLSAVVKKMEERELPNDVTGTEAILRVCMAERKELLEDIDSASAHGETLLKCIKGDNPSTPLTKLCHVLELERLLVQLHESRTGFGEFWLRHEAKLKQCLTVRKFEEEFKLIQFTMERRQETLEAQMNELGSSVMLVEQLIHDFDQLEEASQKDLDQAERMRSRGQQLMMDEHYAVDSIRPKCIELQRMCEQYKELLRKRREMLTKSHDLQDRLDRANKWCSNGVDLLASQQIDKFQTAQGAQSALQEIEKFLKTSRELKLSNPKEFRLLFDSLMTADTRGTVQQVLKRMEDVQGMCEKRRVSLKQIIDPRPRPVQPVNPEPASVPHPAPGYSQRELRESQLFKPSMDEVDSTPLGHQRKASDGKRPPVSLEKSVRYRPEAGGQPPSRVLSNASDFSTTAGSMVSRSASDVSSSASTVGTQHSSISSMSMSSFPESEGVQTRSHVMNELIETEEAYVNELNEILQGYYTKMEDRSLQMMIPPALLGQRNVLFGNLQQIYNFHKDIFLHELKACQDCPSRVGKCFVNRKEEFQMYSIYCQNKPKSEALRVAVGDNNPFFKECQRQLGHRLPLGAYLLKPIQRITKYQLLLKEMLRTTSGGDSSELSSALKEALDTMLSVLAYLNDSMHQVSIVGYGENIADLGRLLMHGSFRVWTEHKHDRIRDLRLRPMQRHVFLYQRALLLCKKKDEHHGNNDQPSYTFKNKLNLSQVGLTEKIKGDKRKFELWLRGREEVYIIQAPDLQTKDTWVKEIKRVLMTQFDNIKAHKKIETQHLFSEITTPVSQLSSDSSDYSLDNWKSSESDRHAPMPQGLELLSPPSPAYNDRLEEEDDYDDDYDRGWSSGEFTDEETTECYIPKIEPSYKEHFVSLGDYSVIDPTELGLREGDEVEIMRVGTNGWWYAKHLRTNQEGWVPSTYLEPISRSATLYSSSDSLCVAGAKGELIRSRSASPYYRTNSPVPETTV</sequence>
<evidence type="ECO:0000259" key="10">
    <source>
        <dbReference type="PROSITE" id="PS50002"/>
    </source>
</evidence>
<dbReference type="SUPFAM" id="SSF48065">
    <property type="entry name" value="DBL homology domain (DH-domain)"/>
    <property type="match status" value="1"/>
</dbReference>
<dbReference type="Pfam" id="PF00621">
    <property type="entry name" value="RhoGEF"/>
    <property type="match status" value="1"/>
</dbReference>
<dbReference type="CDD" id="cd00160">
    <property type="entry name" value="RhoGEF"/>
    <property type="match status" value="1"/>
</dbReference>
<feature type="compositionally biased region" description="Low complexity" evidence="9">
    <location>
        <begin position="92"/>
        <end position="115"/>
    </location>
</feature>
<feature type="region of interest" description="Disordered" evidence="9">
    <location>
        <begin position="26"/>
        <end position="50"/>
    </location>
</feature>
<proteinExistence type="inferred from homology"/>
<dbReference type="InterPro" id="IPR036865">
    <property type="entry name" value="CRAL-TRIO_dom_sf"/>
</dbReference>
<dbReference type="InterPro" id="IPR036028">
    <property type="entry name" value="SH3-like_dom_sf"/>
</dbReference>
<dbReference type="Gene3D" id="2.30.29.30">
    <property type="entry name" value="Pleckstrin-homology domain (PH domain)/Phosphotyrosine-binding domain (PTB)"/>
    <property type="match status" value="1"/>
</dbReference>
<dbReference type="Gene3D" id="2.30.30.40">
    <property type="entry name" value="SH3 Domains"/>
    <property type="match status" value="1"/>
</dbReference>
<dbReference type="Gene3D" id="1.20.900.10">
    <property type="entry name" value="Dbl homology (DH) domain"/>
    <property type="match status" value="1"/>
</dbReference>
<keyword evidence="4" id="KW-0597">Phosphoprotein</keyword>
<dbReference type="CDD" id="cd11856">
    <property type="entry name" value="SH3_p47phox_like"/>
    <property type="match status" value="1"/>
</dbReference>